<dbReference type="SUPFAM" id="SSF54427">
    <property type="entry name" value="NTF2-like"/>
    <property type="match status" value="1"/>
</dbReference>
<gene>
    <name evidence="2" type="ORF">MTER_25500</name>
</gene>
<dbReference type="Pfam" id="PF12680">
    <property type="entry name" value="SnoaL_2"/>
    <property type="match status" value="1"/>
</dbReference>
<dbReference type="AlphaFoldDB" id="A0AAD1HXH6"/>
<dbReference type="InterPro" id="IPR037401">
    <property type="entry name" value="SnoaL-like"/>
</dbReference>
<dbReference type="Proteomes" id="UP000467636">
    <property type="component" value="Chromosome"/>
</dbReference>
<dbReference type="InterPro" id="IPR032710">
    <property type="entry name" value="NTF2-like_dom_sf"/>
</dbReference>
<accession>A0AAD1HXH6</accession>
<evidence type="ECO:0000313" key="2">
    <source>
        <dbReference type="EMBL" id="BBX23139.1"/>
    </source>
</evidence>
<organism evidence="2 3">
    <name type="scientific">Mycolicibacter terrae</name>
    <dbReference type="NCBI Taxonomy" id="1788"/>
    <lineage>
        <taxon>Bacteria</taxon>
        <taxon>Bacillati</taxon>
        <taxon>Actinomycetota</taxon>
        <taxon>Actinomycetes</taxon>
        <taxon>Mycobacteriales</taxon>
        <taxon>Mycobacteriaceae</taxon>
        <taxon>Mycolicibacter</taxon>
    </lineage>
</organism>
<dbReference type="Gene3D" id="3.10.450.50">
    <property type="match status" value="1"/>
</dbReference>
<sequence>MMDASASDTATATSEVVLGLWQALARHDWDALKTHLAADCLYVDMPMPAAAARGPEDIVKRLRLLFDRLAGYEHHGGRLVADGADVMYEHSETWHFPSGEQGTLRFATVHRVADGKITVWKDYWDFSSLLAFAPPNYFESFAADDMSWVFDATDLV</sequence>
<proteinExistence type="predicted"/>
<dbReference type="EMBL" id="AP022564">
    <property type="protein sequence ID" value="BBX23139.1"/>
    <property type="molecule type" value="Genomic_DNA"/>
</dbReference>
<protein>
    <recommendedName>
        <fullName evidence="1">SnoaL-like domain-containing protein</fullName>
    </recommendedName>
</protein>
<evidence type="ECO:0000259" key="1">
    <source>
        <dbReference type="Pfam" id="PF12680"/>
    </source>
</evidence>
<evidence type="ECO:0000313" key="3">
    <source>
        <dbReference type="Proteomes" id="UP000467636"/>
    </source>
</evidence>
<name>A0AAD1HXH6_9MYCO</name>
<feature type="domain" description="SnoaL-like" evidence="1">
    <location>
        <begin position="20"/>
        <end position="119"/>
    </location>
</feature>
<reference evidence="2 3" key="1">
    <citation type="journal article" date="2019" name="Emerg. Microbes Infect.">
        <title>Comprehensive subspecies identification of 175 nontuberculous mycobacteria species based on 7547 genomic profiles.</title>
        <authorList>
            <person name="Matsumoto Y."/>
            <person name="Kinjo T."/>
            <person name="Motooka D."/>
            <person name="Nabeya D."/>
            <person name="Jung N."/>
            <person name="Uechi K."/>
            <person name="Horii T."/>
            <person name="Iida T."/>
            <person name="Fujita J."/>
            <person name="Nakamura S."/>
        </authorList>
    </citation>
    <scope>NUCLEOTIDE SEQUENCE [LARGE SCALE GENOMIC DNA]</scope>
    <source>
        <strain evidence="2 3">JCM 12143</strain>
    </source>
</reference>
<keyword evidence="3" id="KW-1185">Reference proteome</keyword>